<dbReference type="PANTHER" id="PTHR33908">
    <property type="entry name" value="MANNOSYLTRANSFERASE YKCB-RELATED"/>
    <property type="match status" value="1"/>
</dbReference>
<dbReference type="GO" id="GO:0103015">
    <property type="term" value="F:4-amino-4-deoxy-L-arabinose transferase activity"/>
    <property type="evidence" value="ECO:0007669"/>
    <property type="project" value="UniProtKB-EC"/>
</dbReference>
<evidence type="ECO:0000313" key="10">
    <source>
        <dbReference type="EMBL" id="SUH08219.1"/>
    </source>
</evidence>
<evidence type="ECO:0000256" key="1">
    <source>
        <dbReference type="ARBA" id="ARBA00004651"/>
    </source>
</evidence>
<gene>
    <name evidence="10" type="primary">pqaB</name>
    <name evidence="10" type="ORF">NCTC8256_02141</name>
</gene>
<protein>
    <submittedName>
        <fullName evidence="10">Melittin resistance protein PqaB</fullName>
        <ecNumber evidence="10">2.4.2.43</ecNumber>
    </submittedName>
</protein>
<keyword evidence="4 10" id="KW-0808">Transferase</keyword>
<proteinExistence type="predicted"/>
<feature type="transmembrane region" description="Helical" evidence="8">
    <location>
        <begin position="7"/>
        <end position="29"/>
    </location>
</feature>
<dbReference type="GO" id="GO:0009103">
    <property type="term" value="P:lipopolysaccharide biosynthetic process"/>
    <property type="evidence" value="ECO:0007669"/>
    <property type="project" value="TreeGrafter"/>
</dbReference>
<keyword evidence="5 8" id="KW-0812">Transmembrane</keyword>
<dbReference type="InterPro" id="IPR003342">
    <property type="entry name" value="ArnT-like_N"/>
</dbReference>
<dbReference type="GO" id="GO:0006493">
    <property type="term" value="P:protein O-linked glycosylation"/>
    <property type="evidence" value="ECO:0007669"/>
    <property type="project" value="InterPro"/>
</dbReference>
<accession>A0A379VNX7</accession>
<name>A0A379VNX7_SALET</name>
<evidence type="ECO:0000256" key="7">
    <source>
        <dbReference type="ARBA" id="ARBA00023136"/>
    </source>
</evidence>
<evidence type="ECO:0000256" key="3">
    <source>
        <dbReference type="ARBA" id="ARBA00022676"/>
    </source>
</evidence>
<keyword evidence="6 8" id="KW-1133">Transmembrane helix</keyword>
<dbReference type="GO" id="GO:0005886">
    <property type="term" value="C:plasma membrane"/>
    <property type="evidence" value="ECO:0007669"/>
    <property type="project" value="UniProtKB-SubCell"/>
</dbReference>
<dbReference type="EMBL" id="UGXR01000001">
    <property type="protein sequence ID" value="SUH08219.1"/>
    <property type="molecule type" value="Genomic_DNA"/>
</dbReference>
<dbReference type="InterPro" id="IPR050297">
    <property type="entry name" value="LipidA_mod_glycosyltrf_83"/>
</dbReference>
<keyword evidence="2" id="KW-1003">Cell membrane</keyword>
<evidence type="ECO:0000259" key="9">
    <source>
        <dbReference type="Pfam" id="PF02366"/>
    </source>
</evidence>
<organism evidence="10 11">
    <name type="scientific">Salmonella enterica I</name>
    <dbReference type="NCBI Taxonomy" id="59201"/>
    <lineage>
        <taxon>Bacteria</taxon>
        <taxon>Pseudomonadati</taxon>
        <taxon>Pseudomonadota</taxon>
        <taxon>Gammaproteobacteria</taxon>
        <taxon>Enterobacterales</taxon>
        <taxon>Enterobacteriaceae</taxon>
        <taxon>Salmonella</taxon>
    </lineage>
</organism>
<dbReference type="Proteomes" id="UP000254346">
    <property type="component" value="Unassembled WGS sequence"/>
</dbReference>
<evidence type="ECO:0000313" key="11">
    <source>
        <dbReference type="Proteomes" id="UP000254346"/>
    </source>
</evidence>
<comment type="subcellular location">
    <subcellularLocation>
        <location evidence="1">Cell membrane</location>
        <topology evidence="1">Multi-pass membrane protein</topology>
    </subcellularLocation>
</comment>
<keyword evidence="7 8" id="KW-0472">Membrane</keyword>
<evidence type="ECO:0000256" key="5">
    <source>
        <dbReference type="ARBA" id="ARBA00022692"/>
    </source>
</evidence>
<dbReference type="PANTHER" id="PTHR33908:SF3">
    <property type="entry name" value="UNDECAPRENYL PHOSPHATE-ALPHA-4-AMINO-4-DEOXY-L-ARABINOSE ARABINOSYL TRANSFERASE"/>
    <property type="match status" value="1"/>
</dbReference>
<dbReference type="Pfam" id="PF02366">
    <property type="entry name" value="PMT"/>
    <property type="match status" value="1"/>
</dbReference>
<dbReference type="GO" id="GO:0000030">
    <property type="term" value="F:mannosyltransferase activity"/>
    <property type="evidence" value="ECO:0007669"/>
    <property type="project" value="InterPro"/>
</dbReference>
<sequence length="109" mass="12918">MMKSIRYYLAFAAFIALYYVIPVNSRLLWQPDETRYAEISREMLASGDWIVPHFLGLRYFEKPIAGYWINSLGQWLFWRYQFWRAGWRYFNDIAGRSAGSMADVPLMAG</sequence>
<feature type="domain" description="ArnT-like N-terminal" evidence="9">
    <location>
        <begin position="5"/>
        <end position="83"/>
    </location>
</feature>
<keyword evidence="3 10" id="KW-0328">Glycosyltransferase</keyword>
<evidence type="ECO:0000256" key="2">
    <source>
        <dbReference type="ARBA" id="ARBA00022475"/>
    </source>
</evidence>
<reference evidence="10 11" key="1">
    <citation type="submission" date="2018-06" db="EMBL/GenBank/DDBJ databases">
        <authorList>
            <consortium name="Pathogen Informatics"/>
            <person name="Doyle S."/>
        </authorList>
    </citation>
    <scope>NUCLEOTIDE SEQUENCE [LARGE SCALE GENOMIC DNA]</scope>
    <source>
        <strain evidence="10 11">NCTC8256</strain>
    </source>
</reference>
<evidence type="ECO:0000256" key="4">
    <source>
        <dbReference type="ARBA" id="ARBA00022679"/>
    </source>
</evidence>
<dbReference type="EC" id="2.4.2.43" evidence="10"/>
<evidence type="ECO:0000256" key="8">
    <source>
        <dbReference type="SAM" id="Phobius"/>
    </source>
</evidence>
<dbReference type="AlphaFoldDB" id="A0A379VNX7"/>
<evidence type="ECO:0000256" key="6">
    <source>
        <dbReference type="ARBA" id="ARBA00022989"/>
    </source>
</evidence>
<dbReference type="GO" id="GO:0010041">
    <property type="term" value="P:response to iron(III) ion"/>
    <property type="evidence" value="ECO:0007669"/>
    <property type="project" value="TreeGrafter"/>
</dbReference>